<evidence type="ECO:0000256" key="1">
    <source>
        <dbReference type="ARBA" id="ARBA00010396"/>
    </source>
</evidence>
<feature type="region of interest" description="Disordered" evidence="7">
    <location>
        <begin position="300"/>
        <end position="322"/>
    </location>
</feature>
<feature type="binding site" evidence="6">
    <location>
        <begin position="39"/>
        <end position="41"/>
    </location>
    <ligand>
        <name>S-adenosyl-L-methionine</name>
        <dbReference type="ChEBI" id="CHEBI:59789"/>
    </ligand>
</feature>
<evidence type="ECO:0000256" key="5">
    <source>
        <dbReference type="ARBA" id="ARBA00022691"/>
    </source>
</evidence>
<dbReference type="NCBIfam" id="TIGR00006">
    <property type="entry name" value="16S rRNA (cytosine(1402)-N(4))-methyltransferase RsmH"/>
    <property type="match status" value="1"/>
</dbReference>
<dbReference type="Gene3D" id="3.40.50.150">
    <property type="entry name" value="Vaccinia Virus protein VP39"/>
    <property type="match status" value="1"/>
</dbReference>
<feature type="binding site" evidence="6">
    <location>
        <position position="86"/>
    </location>
    <ligand>
        <name>S-adenosyl-L-methionine</name>
        <dbReference type="ChEBI" id="CHEBI:59789"/>
    </ligand>
</feature>
<protein>
    <recommendedName>
        <fullName evidence="6">Ribosomal RNA small subunit methyltransferase H</fullName>
        <ecNumber evidence="6">2.1.1.199</ecNumber>
    </recommendedName>
    <alternativeName>
        <fullName evidence="6">16S rRNA m(4)C1402 methyltransferase</fullName>
    </alternativeName>
    <alternativeName>
        <fullName evidence="6">rRNA (cytosine-N(4)-)-methyltransferase RsmH</fullName>
    </alternativeName>
</protein>
<keyword evidence="6" id="KW-0963">Cytoplasm</keyword>
<evidence type="ECO:0000313" key="10">
    <source>
        <dbReference type="Proteomes" id="UP000521676"/>
    </source>
</evidence>
<dbReference type="GO" id="GO:0005737">
    <property type="term" value="C:cytoplasm"/>
    <property type="evidence" value="ECO:0007669"/>
    <property type="project" value="UniProtKB-SubCell"/>
</dbReference>
<organism evidence="8 10">
    <name type="scientific">Candidatus Chlorohelix allophototropha</name>
    <dbReference type="NCBI Taxonomy" id="3003348"/>
    <lineage>
        <taxon>Bacteria</taxon>
        <taxon>Bacillati</taxon>
        <taxon>Chloroflexota</taxon>
        <taxon>Chloroflexia</taxon>
        <taxon>Candidatus Chloroheliales</taxon>
        <taxon>Candidatus Chloroheliaceae</taxon>
        <taxon>Candidatus Chlorohelix</taxon>
    </lineage>
</organism>
<comment type="catalytic activity">
    <reaction evidence="6">
        <text>cytidine(1402) in 16S rRNA + S-adenosyl-L-methionine = N(4)-methylcytidine(1402) in 16S rRNA + S-adenosyl-L-homocysteine + H(+)</text>
        <dbReference type="Rhea" id="RHEA:42928"/>
        <dbReference type="Rhea" id="RHEA-COMP:10286"/>
        <dbReference type="Rhea" id="RHEA-COMP:10287"/>
        <dbReference type="ChEBI" id="CHEBI:15378"/>
        <dbReference type="ChEBI" id="CHEBI:57856"/>
        <dbReference type="ChEBI" id="CHEBI:59789"/>
        <dbReference type="ChEBI" id="CHEBI:74506"/>
        <dbReference type="ChEBI" id="CHEBI:82748"/>
        <dbReference type="EC" id="2.1.1.199"/>
    </reaction>
</comment>
<gene>
    <name evidence="6 8" type="primary">rsmH</name>
    <name evidence="8" type="ORF">HXX08_01235</name>
    <name evidence="9" type="ORF">OZ401_002168</name>
</gene>
<keyword evidence="5 6" id="KW-0949">S-adenosyl-L-methionine</keyword>
<evidence type="ECO:0000313" key="8">
    <source>
        <dbReference type="EMBL" id="NWJ44479.1"/>
    </source>
</evidence>
<dbReference type="PANTHER" id="PTHR11265">
    <property type="entry name" value="S-ADENOSYL-METHYLTRANSFERASE MRAW"/>
    <property type="match status" value="1"/>
</dbReference>
<dbReference type="PIRSF" id="PIRSF004486">
    <property type="entry name" value="MraW"/>
    <property type="match status" value="1"/>
</dbReference>
<dbReference type="AlphaFoldDB" id="A0A8T7LYG9"/>
<feature type="binding site" evidence="6">
    <location>
        <position position="114"/>
    </location>
    <ligand>
        <name>S-adenosyl-L-methionine</name>
        <dbReference type="ChEBI" id="CHEBI:59789"/>
    </ligand>
</feature>
<dbReference type="GO" id="GO:0070475">
    <property type="term" value="P:rRNA base methylation"/>
    <property type="evidence" value="ECO:0007669"/>
    <property type="project" value="UniProtKB-UniRule"/>
</dbReference>
<dbReference type="Proteomes" id="UP000521676">
    <property type="component" value="Unassembled WGS sequence"/>
</dbReference>
<dbReference type="PANTHER" id="PTHR11265:SF0">
    <property type="entry name" value="12S RRNA N4-METHYLCYTIDINE METHYLTRANSFERASE"/>
    <property type="match status" value="1"/>
</dbReference>
<evidence type="ECO:0000256" key="6">
    <source>
        <dbReference type="HAMAP-Rule" id="MF_01007"/>
    </source>
</evidence>
<feature type="binding site" evidence="6">
    <location>
        <position position="107"/>
    </location>
    <ligand>
        <name>S-adenosyl-L-methionine</name>
        <dbReference type="ChEBI" id="CHEBI:59789"/>
    </ligand>
</feature>
<dbReference type="Proteomes" id="UP001431572">
    <property type="component" value="Chromosome 1"/>
</dbReference>
<evidence type="ECO:0000256" key="3">
    <source>
        <dbReference type="ARBA" id="ARBA00022603"/>
    </source>
</evidence>
<sequence>MMTQPLGNSPHFSVLWRESLEALNLRAGGRYIDGTLGAGGHAFGILERIAPDGQLLGLDVDSIALEIARKRLEPFSDNAKLVQSNFSGMAQVARELNFSPVQGVLLDLGVSSMQLDNPARGFSFQGDGPLDMRLGETQGDLTAARIVNEWREEDLVKIFFEVGEEPQARRFARAIVETRQHAQFKTTLELAHLLQRVSGGRSVGREKKPIHPATKVFQALRITVNRELENLRSGLDAAMETLEPGGRLVVITFHSLEDRIVKHFIRDAASERENLPGVPVYLAQAKIPTLKIITKKPLEAGTEEQASNRRSRSAKLRIAEKI</sequence>
<evidence type="ECO:0000256" key="4">
    <source>
        <dbReference type="ARBA" id="ARBA00022679"/>
    </source>
</evidence>
<dbReference type="EMBL" id="CP128399">
    <property type="protein sequence ID" value="WJW66372.1"/>
    <property type="molecule type" value="Genomic_DNA"/>
</dbReference>
<keyword evidence="3 6" id="KW-0489">Methyltransferase</keyword>
<name>A0A8T7LYG9_9CHLR</name>
<dbReference type="RefSeq" id="WP_341468256.1">
    <property type="nucleotide sequence ID" value="NZ_CP128399.1"/>
</dbReference>
<dbReference type="GO" id="GO:0071424">
    <property type="term" value="F:rRNA (cytosine-N4-)-methyltransferase activity"/>
    <property type="evidence" value="ECO:0007669"/>
    <property type="project" value="UniProtKB-UniRule"/>
</dbReference>
<keyword evidence="11" id="KW-1185">Reference proteome</keyword>
<evidence type="ECO:0000256" key="7">
    <source>
        <dbReference type="SAM" id="MobiDB-lite"/>
    </source>
</evidence>
<keyword evidence="4 6" id="KW-0808">Transferase</keyword>
<proteinExistence type="inferred from homology"/>
<dbReference type="EMBL" id="JACATZ010000001">
    <property type="protein sequence ID" value="NWJ44479.1"/>
    <property type="molecule type" value="Genomic_DNA"/>
</dbReference>
<keyword evidence="2 6" id="KW-0698">rRNA processing</keyword>
<evidence type="ECO:0000313" key="11">
    <source>
        <dbReference type="Proteomes" id="UP001431572"/>
    </source>
</evidence>
<dbReference type="HAMAP" id="MF_01007">
    <property type="entry name" value="16SrRNA_methyltr_H"/>
    <property type="match status" value="1"/>
</dbReference>
<dbReference type="EC" id="2.1.1.199" evidence="6"/>
<dbReference type="InterPro" id="IPR029063">
    <property type="entry name" value="SAM-dependent_MTases_sf"/>
</dbReference>
<dbReference type="SUPFAM" id="SSF81799">
    <property type="entry name" value="Putative methyltransferase TM0872, insert domain"/>
    <property type="match status" value="1"/>
</dbReference>
<comment type="subcellular location">
    <subcellularLocation>
        <location evidence="6">Cytoplasm</location>
    </subcellularLocation>
</comment>
<evidence type="ECO:0000256" key="2">
    <source>
        <dbReference type="ARBA" id="ARBA00022552"/>
    </source>
</evidence>
<reference evidence="8 10" key="1">
    <citation type="submission" date="2020-06" db="EMBL/GenBank/DDBJ databases">
        <title>Anoxygenic phototrophic Chloroflexota member uses a Type I reaction center.</title>
        <authorList>
            <person name="Tsuji J.M."/>
            <person name="Shaw N.A."/>
            <person name="Nagashima S."/>
            <person name="Venkiteswaran J."/>
            <person name="Schiff S.L."/>
            <person name="Hanada S."/>
            <person name="Tank M."/>
            <person name="Neufeld J.D."/>
        </authorList>
    </citation>
    <scope>NUCLEOTIDE SEQUENCE [LARGE SCALE GENOMIC DNA]</scope>
    <source>
        <strain evidence="8">L227-S17</strain>
    </source>
</reference>
<dbReference type="InterPro" id="IPR023397">
    <property type="entry name" value="SAM-dep_MeTrfase_MraW_recog"/>
</dbReference>
<comment type="similarity">
    <text evidence="1 6">Belongs to the methyltransferase superfamily. RsmH family.</text>
</comment>
<dbReference type="Pfam" id="PF01795">
    <property type="entry name" value="Methyltransf_5"/>
    <property type="match status" value="1"/>
</dbReference>
<accession>A0A8T7LYG9</accession>
<reference evidence="9" key="2">
    <citation type="journal article" date="2024" name="Nature">
        <title>Anoxygenic phototroph of the Chloroflexota uses a type I reaction centre.</title>
        <authorList>
            <person name="Tsuji J.M."/>
            <person name="Shaw N.A."/>
            <person name="Nagashima S."/>
            <person name="Venkiteswaran J.J."/>
            <person name="Schiff S.L."/>
            <person name="Watanabe T."/>
            <person name="Fukui M."/>
            <person name="Hanada S."/>
            <person name="Tank M."/>
            <person name="Neufeld J.D."/>
        </authorList>
    </citation>
    <scope>NUCLEOTIDE SEQUENCE</scope>
    <source>
        <strain evidence="9">L227-S17</strain>
    </source>
</reference>
<comment type="function">
    <text evidence="6">Specifically methylates the N4 position of cytidine in position 1402 (C1402) of 16S rRNA.</text>
</comment>
<feature type="binding site" evidence="6">
    <location>
        <position position="59"/>
    </location>
    <ligand>
        <name>S-adenosyl-L-methionine</name>
        <dbReference type="ChEBI" id="CHEBI:59789"/>
    </ligand>
</feature>
<evidence type="ECO:0000313" key="9">
    <source>
        <dbReference type="EMBL" id="WJW66372.1"/>
    </source>
</evidence>
<dbReference type="Gene3D" id="1.10.150.170">
    <property type="entry name" value="Putative methyltransferase TM0872, insert domain"/>
    <property type="match status" value="1"/>
</dbReference>
<dbReference type="SUPFAM" id="SSF53335">
    <property type="entry name" value="S-adenosyl-L-methionine-dependent methyltransferases"/>
    <property type="match status" value="1"/>
</dbReference>
<dbReference type="InterPro" id="IPR002903">
    <property type="entry name" value="RsmH"/>
</dbReference>